<reference evidence="2" key="1">
    <citation type="submission" date="2021-01" db="EMBL/GenBank/DDBJ databases">
        <authorList>
            <person name="Corre E."/>
            <person name="Pelletier E."/>
            <person name="Niang G."/>
            <person name="Scheremetjew M."/>
            <person name="Finn R."/>
            <person name="Kale V."/>
            <person name="Holt S."/>
            <person name="Cochrane G."/>
            <person name="Meng A."/>
            <person name="Brown T."/>
            <person name="Cohen L."/>
        </authorList>
    </citation>
    <scope>NUCLEOTIDE SEQUENCE</scope>
    <source>
        <strain evidence="2">B593</strain>
    </source>
</reference>
<sequence length="367" mass="41261">MVRRLPIQKINNIMQKNYDNTEEVGSTTIPKRYRRRNTCHRVLNSMPLNTSSTGCLFLLILISSIALSSAFQSKSPAPRKQKLGIEHSLPQTALCAFPGFNNNGGNDGDNDKNDDWNPNNIFESFKNLFGKKDAGSNQGKGIVDNSNTTPLFSQFFQPPGLSSEQYYDELGYCEDDDLDEDDEDELPAGTSLLFKIQAKQLKPGGLRLFLMFYLLGMQNTPDKNTWRADQRLMSVNASPKVYEGDDSEDEPEEKKYVLEMLYDIDRTGMLQIELLPERAHKQAEIRIYRCGSRPSTSYLMQESVIVDGVLDELQNIAGEKDLATTIPRSDNPDIGTENQPEIAEEDRLLITDPPNAIEAARDSLAFS</sequence>
<accession>A0A7R9ZUF7</accession>
<gene>
    <name evidence="2" type="ORF">PARE0329_LOCUS609</name>
</gene>
<keyword evidence="1" id="KW-0812">Transmembrane</keyword>
<evidence type="ECO:0000313" key="2">
    <source>
        <dbReference type="EMBL" id="CAD8343974.1"/>
    </source>
</evidence>
<dbReference type="EMBL" id="HBEH01000840">
    <property type="protein sequence ID" value="CAD8343974.1"/>
    <property type="molecule type" value="Transcribed_RNA"/>
</dbReference>
<name>A0A7R9ZUF7_9STRA</name>
<evidence type="ECO:0000256" key="1">
    <source>
        <dbReference type="SAM" id="Phobius"/>
    </source>
</evidence>
<keyword evidence="1" id="KW-0472">Membrane</keyword>
<proteinExistence type="predicted"/>
<organism evidence="2">
    <name type="scientific">Pseudo-nitzschia arenysensis</name>
    <dbReference type="NCBI Taxonomy" id="697910"/>
    <lineage>
        <taxon>Eukaryota</taxon>
        <taxon>Sar</taxon>
        <taxon>Stramenopiles</taxon>
        <taxon>Ochrophyta</taxon>
        <taxon>Bacillariophyta</taxon>
        <taxon>Bacillariophyceae</taxon>
        <taxon>Bacillariophycidae</taxon>
        <taxon>Bacillariales</taxon>
        <taxon>Bacillariaceae</taxon>
        <taxon>Pseudo-nitzschia</taxon>
    </lineage>
</organism>
<feature type="transmembrane region" description="Helical" evidence="1">
    <location>
        <begin position="51"/>
        <end position="71"/>
    </location>
</feature>
<protein>
    <submittedName>
        <fullName evidence="2">Uncharacterized protein</fullName>
    </submittedName>
</protein>
<dbReference type="AlphaFoldDB" id="A0A7R9ZUF7"/>
<keyword evidence="1" id="KW-1133">Transmembrane helix</keyword>